<reference evidence="3" key="1">
    <citation type="submission" date="2021-02" db="EMBL/GenBank/DDBJ databases">
        <authorList>
            <person name="Dougan E. K."/>
            <person name="Rhodes N."/>
            <person name="Thang M."/>
            <person name="Chan C."/>
        </authorList>
    </citation>
    <scope>NUCLEOTIDE SEQUENCE</scope>
</reference>
<comment type="caution">
    <text evidence="3">The sequence shown here is derived from an EMBL/GenBank/DDBJ whole genome shotgun (WGS) entry which is preliminary data.</text>
</comment>
<evidence type="ECO:0000256" key="2">
    <source>
        <dbReference type="SAM" id="SignalP"/>
    </source>
</evidence>
<gene>
    <name evidence="3" type="ORF">SNEC2469_LOCUS12318</name>
</gene>
<organism evidence="3 4">
    <name type="scientific">Symbiodinium necroappetens</name>
    <dbReference type="NCBI Taxonomy" id="1628268"/>
    <lineage>
        <taxon>Eukaryota</taxon>
        <taxon>Sar</taxon>
        <taxon>Alveolata</taxon>
        <taxon>Dinophyceae</taxon>
        <taxon>Suessiales</taxon>
        <taxon>Symbiodiniaceae</taxon>
        <taxon>Symbiodinium</taxon>
    </lineage>
</organism>
<feature type="compositionally biased region" description="Polar residues" evidence="1">
    <location>
        <begin position="257"/>
        <end position="279"/>
    </location>
</feature>
<protein>
    <recommendedName>
        <fullName evidence="5">RRM domain-containing protein</fullName>
    </recommendedName>
</protein>
<feature type="compositionally biased region" description="Low complexity" evidence="1">
    <location>
        <begin position="303"/>
        <end position="314"/>
    </location>
</feature>
<feature type="chain" id="PRO_5032644424" description="RRM domain-containing protein" evidence="2">
    <location>
        <begin position="23"/>
        <end position="314"/>
    </location>
</feature>
<evidence type="ECO:0000313" key="3">
    <source>
        <dbReference type="EMBL" id="CAE7446572.1"/>
    </source>
</evidence>
<proteinExistence type="predicted"/>
<dbReference type="AlphaFoldDB" id="A0A812RPB9"/>
<evidence type="ECO:0008006" key="5">
    <source>
        <dbReference type="Google" id="ProtNLM"/>
    </source>
</evidence>
<dbReference type="OrthoDB" id="438683at2759"/>
<accession>A0A812RPB9</accession>
<dbReference type="EMBL" id="CAJNJA010019509">
    <property type="protein sequence ID" value="CAE7446572.1"/>
    <property type="molecule type" value="Genomic_DNA"/>
</dbReference>
<feature type="region of interest" description="Disordered" evidence="1">
    <location>
        <begin position="256"/>
        <end position="314"/>
    </location>
</feature>
<name>A0A812RPB9_9DINO</name>
<dbReference type="Proteomes" id="UP000601435">
    <property type="component" value="Unassembled WGS sequence"/>
</dbReference>
<evidence type="ECO:0000256" key="1">
    <source>
        <dbReference type="SAM" id="MobiDB-lite"/>
    </source>
</evidence>
<keyword evidence="2" id="KW-0732">Signal</keyword>
<sequence length="314" mass="33665">MLAIIILGFIITTVAKVSVANAHSPSHCKDGTFFLEFYDVRDATRYRTAKEASEIELPPGLPKAVPAKESPQVLPPPGLAKVAAAAPAVRTPAGEWQVVIHNLPVKILTKVMMEAASTSAIPKLVIWNSWRSEVKVFQQAGFDGYLKEFTIQAGKAGEVVAKFADQLAAQRCVAHFCGCQWDNKSGAVVTAELVPPRETKPSKHLKKKALASASNEMSAEAPAFQPKSVAPYEFSAEAPIFMPLLGYMPKVEEEQAVSGNTRTRNTTKLAFGSDTSTEVGDSEDDDKASPARVKRIPPQQAMGARSRSGSASSA</sequence>
<evidence type="ECO:0000313" key="4">
    <source>
        <dbReference type="Proteomes" id="UP000601435"/>
    </source>
</evidence>
<feature type="signal peptide" evidence="2">
    <location>
        <begin position="1"/>
        <end position="22"/>
    </location>
</feature>
<keyword evidence="4" id="KW-1185">Reference proteome</keyword>